<keyword evidence="2" id="KW-1185">Reference proteome</keyword>
<name>W4JVF5_HETIT</name>
<reference evidence="1 2" key="1">
    <citation type="journal article" date="2012" name="New Phytol.">
        <title>Insight into trade-off between wood decay and parasitism from the genome of a fungal forest pathogen.</title>
        <authorList>
            <person name="Olson A."/>
            <person name="Aerts A."/>
            <person name="Asiegbu F."/>
            <person name="Belbahri L."/>
            <person name="Bouzid O."/>
            <person name="Broberg A."/>
            <person name="Canback B."/>
            <person name="Coutinho P.M."/>
            <person name="Cullen D."/>
            <person name="Dalman K."/>
            <person name="Deflorio G."/>
            <person name="van Diepen L.T."/>
            <person name="Dunand C."/>
            <person name="Duplessis S."/>
            <person name="Durling M."/>
            <person name="Gonthier P."/>
            <person name="Grimwood J."/>
            <person name="Fossdal C.G."/>
            <person name="Hansson D."/>
            <person name="Henrissat B."/>
            <person name="Hietala A."/>
            <person name="Himmelstrand K."/>
            <person name="Hoffmeister D."/>
            <person name="Hogberg N."/>
            <person name="James T.Y."/>
            <person name="Karlsson M."/>
            <person name="Kohler A."/>
            <person name="Kues U."/>
            <person name="Lee Y.H."/>
            <person name="Lin Y.C."/>
            <person name="Lind M."/>
            <person name="Lindquist E."/>
            <person name="Lombard V."/>
            <person name="Lucas S."/>
            <person name="Lunden K."/>
            <person name="Morin E."/>
            <person name="Murat C."/>
            <person name="Park J."/>
            <person name="Raffaello T."/>
            <person name="Rouze P."/>
            <person name="Salamov A."/>
            <person name="Schmutz J."/>
            <person name="Solheim H."/>
            <person name="Stahlberg J."/>
            <person name="Velez H."/>
            <person name="de Vries R.P."/>
            <person name="Wiebenga A."/>
            <person name="Woodward S."/>
            <person name="Yakovlev I."/>
            <person name="Garbelotto M."/>
            <person name="Martin F."/>
            <person name="Grigoriev I.V."/>
            <person name="Stenlid J."/>
        </authorList>
    </citation>
    <scope>NUCLEOTIDE SEQUENCE [LARGE SCALE GENOMIC DNA]</scope>
    <source>
        <strain evidence="1 2">TC 32-1</strain>
    </source>
</reference>
<dbReference type="HOGENOM" id="CLU_669138_0_0_1"/>
<evidence type="ECO:0000313" key="1">
    <source>
        <dbReference type="EMBL" id="ETW76836.1"/>
    </source>
</evidence>
<dbReference type="InParanoid" id="W4JVF5"/>
<gene>
    <name evidence="1" type="ORF">HETIRDRAFT_328917</name>
</gene>
<dbReference type="EMBL" id="KI925464">
    <property type="protein sequence ID" value="ETW76836.1"/>
    <property type="molecule type" value="Genomic_DNA"/>
</dbReference>
<evidence type="ECO:0000313" key="2">
    <source>
        <dbReference type="Proteomes" id="UP000030671"/>
    </source>
</evidence>
<dbReference type="Proteomes" id="UP000030671">
    <property type="component" value="Unassembled WGS sequence"/>
</dbReference>
<dbReference type="KEGG" id="hir:HETIRDRAFT_328917"/>
<organism evidence="1 2">
    <name type="scientific">Heterobasidion irregulare (strain TC 32-1)</name>
    <dbReference type="NCBI Taxonomy" id="747525"/>
    <lineage>
        <taxon>Eukaryota</taxon>
        <taxon>Fungi</taxon>
        <taxon>Dikarya</taxon>
        <taxon>Basidiomycota</taxon>
        <taxon>Agaricomycotina</taxon>
        <taxon>Agaricomycetes</taxon>
        <taxon>Russulales</taxon>
        <taxon>Bondarzewiaceae</taxon>
        <taxon>Heterobasidion</taxon>
        <taxon>Heterobasidion annosum species complex</taxon>
    </lineage>
</organism>
<accession>W4JVF5</accession>
<protein>
    <submittedName>
        <fullName evidence="1">Uncharacterized protein</fullName>
    </submittedName>
</protein>
<sequence length="431" mass="49540">MPVLITSNTLQRTISRTINEWTDTYGMSPIQPSSIRFYDQTPPSLKPLADGPHRWLFEAKQSVGYDGRAGLNIRSIVKLLQSHRAYNRQPLLIPEDWKNADSNTDVDSVITILQNSVCHYIDHLHTIWPSTAPVEFYKPRSYFSTVPYPFPNVTLHELRDPQDVQYSVEWTILKILSKAHMGVVQYSTLGVTTFYDALLPAICYQIRGCEVLRSTPITFPPYSAEYGSSTCLDFVCRPSSDNLPNGLPSGFIPVLFAAHHLDALHTFTEDELSWSRPGPPEKMPDRSQELVKLAQVFQPSLQLLVMYLTKKYRVGDQQWKPEWNPIIAQEECFYLRPQIPENFFFYGMNYSQVECIIYAFFPRYEVTSSGRVEWGFCCYEAYTPWPTGGGNLTHRIHFINTILRIQRHTAELAELFREISLSLGTNDICRS</sequence>
<dbReference type="OrthoDB" id="3052275at2759"/>
<dbReference type="GeneID" id="20671455"/>
<proteinExistence type="predicted"/>
<dbReference type="AlphaFoldDB" id="W4JVF5"/>
<dbReference type="RefSeq" id="XP_009551703.1">
    <property type="nucleotide sequence ID" value="XM_009553408.1"/>
</dbReference>